<evidence type="ECO:0000313" key="2">
    <source>
        <dbReference type="Proteomes" id="UP001497516"/>
    </source>
</evidence>
<reference evidence="1 2" key="1">
    <citation type="submission" date="2024-04" db="EMBL/GenBank/DDBJ databases">
        <authorList>
            <person name="Fracassetti M."/>
        </authorList>
    </citation>
    <scope>NUCLEOTIDE SEQUENCE [LARGE SCALE GENOMIC DNA]</scope>
</reference>
<dbReference type="GO" id="GO:0009247">
    <property type="term" value="P:glycolipid biosynthetic process"/>
    <property type="evidence" value="ECO:0007669"/>
    <property type="project" value="TreeGrafter"/>
</dbReference>
<dbReference type="InterPro" id="IPR051276">
    <property type="entry name" value="Saccharopine_DH-like_oxidrdct"/>
</dbReference>
<organism evidence="1 2">
    <name type="scientific">Linum trigynum</name>
    <dbReference type="NCBI Taxonomy" id="586398"/>
    <lineage>
        <taxon>Eukaryota</taxon>
        <taxon>Viridiplantae</taxon>
        <taxon>Streptophyta</taxon>
        <taxon>Embryophyta</taxon>
        <taxon>Tracheophyta</taxon>
        <taxon>Spermatophyta</taxon>
        <taxon>Magnoliopsida</taxon>
        <taxon>eudicotyledons</taxon>
        <taxon>Gunneridae</taxon>
        <taxon>Pentapetalae</taxon>
        <taxon>rosids</taxon>
        <taxon>fabids</taxon>
        <taxon>Malpighiales</taxon>
        <taxon>Linaceae</taxon>
        <taxon>Linum</taxon>
    </lineage>
</organism>
<dbReference type="GO" id="GO:0005739">
    <property type="term" value="C:mitochondrion"/>
    <property type="evidence" value="ECO:0007669"/>
    <property type="project" value="TreeGrafter"/>
</dbReference>
<gene>
    <name evidence="1" type="ORF">LTRI10_LOCUS5303</name>
</gene>
<dbReference type="PANTHER" id="PTHR12286">
    <property type="entry name" value="SACCHAROPINE DEHYDROGENASE-LIKE OXIDOREDUCTASE"/>
    <property type="match status" value="1"/>
</dbReference>
<protein>
    <submittedName>
        <fullName evidence="1">Uncharacterized protein</fullName>
    </submittedName>
</protein>
<accession>A0AAV2CNS4</accession>
<dbReference type="PANTHER" id="PTHR12286:SF5">
    <property type="entry name" value="SACCHAROPINE DEHYDROGENASE-LIKE OXIDOREDUCTASE"/>
    <property type="match status" value="1"/>
</dbReference>
<evidence type="ECO:0000313" key="1">
    <source>
        <dbReference type="EMBL" id="CAL1357696.1"/>
    </source>
</evidence>
<dbReference type="AlphaFoldDB" id="A0AAV2CNS4"/>
<dbReference type="Proteomes" id="UP001497516">
    <property type="component" value="Chromosome 1"/>
</dbReference>
<name>A0AAV2CNS4_9ROSI</name>
<dbReference type="GO" id="GO:0005886">
    <property type="term" value="C:plasma membrane"/>
    <property type="evidence" value="ECO:0007669"/>
    <property type="project" value="TreeGrafter"/>
</dbReference>
<dbReference type="GO" id="GO:0005811">
    <property type="term" value="C:lipid droplet"/>
    <property type="evidence" value="ECO:0007669"/>
    <property type="project" value="TreeGrafter"/>
</dbReference>
<sequence>MLKMGSECLIVVFRFIVLGLFVALLGRSSIGRWLFLNFSSFSSLGWFSKNGPSEDEVASASFNMWFVGRGYSDSRMSANAGDKEVDAEIITRIMDPDAGYLTTPIILLQCALIVLGQRDSLPKGVLTPRIVFGSMDLQERLQQNVIF</sequence>
<dbReference type="EMBL" id="OZ034813">
    <property type="protein sequence ID" value="CAL1357696.1"/>
    <property type="molecule type" value="Genomic_DNA"/>
</dbReference>
<keyword evidence="2" id="KW-1185">Reference proteome</keyword>
<proteinExistence type="predicted"/>